<dbReference type="PANTHER" id="PTHR10492">
    <property type="match status" value="1"/>
</dbReference>
<dbReference type="AlphaFoldDB" id="A0A830D3H5"/>
<keyword evidence="1" id="KW-0378">Hydrolase</keyword>
<dbReference type="Proteomes" id="UP000653305">
    <property type="component" value="Unassembled WGS sequence"/>
</dbReference>
<keyword evidence="1" id="KW-0067">ATP-binding</keyword>
<accession>A0A830D3H5</accession>
<organism evidence="1 2">
    <name type="scientific">Phtheirospermum japonicum</name>
    <dbReference type="NCBI Taxonomy" id="374723"/>
    <lineage>
        <taxon>Eukaryota</taxon>
        <taxon>Viridiplantae</taxon>
        <taxon>Streptophyta</taxon>
        <taxon>Embryophyta</taxon>
        <taxon>Tracheophyta</taxon>
        <taxon>Spermatophyta</taxon>
        <taxon>Magnoliopsida</taxon>
        <taxon>eudicotyledons</taxon>
        <taxon>Gunneridae</taxon>
        <taxon>Pentapetalae</taxon>
        <taxon>asterids</taxon>
        <taxon>lamiids</taxon>
        <taxon>Lamiales</taxon>
        <taxon>Orobanchaceae</taxon>
        <taxon>Orobanchaceae incertae sedis</taxon>
        <taxon>Phtheirospermum</taxon>
    </lineage>
</organism>
<dbReference type="EMBL" id="BMAC01001027">
    <property type="protein sequence ID" value="GFQ05183.1"/>
    <property type="molecule type" value="Genomic_DNA"/>
</dbReference>
<name>A0A830D3H5_9LAMI</name>
<comment type="caution">
    <text evidence="1">The sequence shown here is derived from an EMBL/GenBank/DDBJ whole genome shotgun (WGS) entry which is preliminary data.</text>
</comment>
<keyword evidence="1" id="KW-0547">Nucleotide-binding</keyword>
<protein>
    <submittedName>
        <fullName evidence="1">ATP-dependent DNA helicase pif1</fullName>
    </submittedName>
</protein>
<evidence type="ECO:0000313" key="2">
    <source>
        <dbReference type="Proteomes" id="UP000653305"/>
    </source>
</evidence>
<keyword evidence="1" id="KW-0347">Helicase</keyword>
<dbReference type="SUPFAM" id="SSF52540">
    <property type="entry name" value="P-loop containing nucleoside triphosphate hydrolases"/>
    <property type="match status" value="1"/>
</dbReference>
<dbReference type="PANTHER" id="PTHR10492:SF90">
    <property type="entry name" value="ATP-DEPENDENT DNA HELICASE"/>
    <property type="match status" value="1"/>
</dbReference>
<dbReference type="OrthoDB" id="911536at2759"/>
<sequence>MNPHLDDHSKNELNCFAEWTLKIGDGEIRSIIKEYSNNGAWITLPDELLINNTGDHFKIIFEVVYIDFQHNFAEPFYLRQRVILTPHNNTVDQLNTYILETIPAPMRTYHSSDVISKSSTGFSSQNMYPPEVLNVIPFPGIPDHILNLKMGAVVMLLWPFVLNRKQFPLRLSYTMTINKSQGQTLNFIGIYLPKPIFTHGQLYVALLKVTSRHGLKILIHDEDVKLTNITKNVVYREISDNIKR</sequence>
<keyword evidence="2" id="KW-1185">Reference proteome</keyword>
<evidence type="ECO:0000313" key="1">
    <source>
        <dbReference type="EMBL" id="GFQ05183.1"/>
    </source>
</evidence>
<reference evidence="1" key="1">
    <citation type="submission" date="2020-07" db="EMBL/GenBank/DDBJ databases">
        <title>Ethylene signaling mediates host invasion by parasitic plants.</title>
        <authorList>
            <person name="Yoshida S."/>
        </authorList>
    </citation>
    <scope>NUCLEOTIDE SEQUENCE</scope>
    <source>
        <strain evidence="1">Okayama</strain>
    </source>
</reference>
<dbReference type="GO" id="GO:0004386">
    <property type="term" value="F:helicase activity"/>
    <property type="evidence" value="ECO:0007669"/>
    <property type="project" value="UniProtKB-KW"/>
</dbReference>
<dbReference type="InterPro" id="IPR027417">
    <property type="entry name" value="P-loop_NTPase"/>
</dbReference>
<gene>
    <name evidence="1" type="ORF">PHJA_002662400</name>
</gene>
<proteinExistence type="predicted"/>
<dbReference type="CDD" id="cd18809">
    <property type="entry name" value="SF1_C_RecD"/>
    <property type="match status" value="1"/>
</dbReference>